<accession>A0A656Q9W3</accession>
<dbReference type="EMBL" id="JFHD01000073">
    <property type="protein sequence ID" value="KDR24703.1"/>
    <property type="molecule type" value="Genomic_DNA"/>
</dbReference>
<dbReference type="InterPro" id="IPR003399">
    <property type="entry name" value="Mce/MlaD"/>
</dbReference>
<sequence length="310" mass="32720">MENKAHALVAGVFVLVMTALLAGLAWGLTRDRKTYDLYEITTRDAVSGLAEQAPVRFRGVPVGQVASIGFDPQARGQVRILLSVERGAPVSTATFATIATQGVTGLGFIQLDEEAAQAATAQPLAPNDDQPPRIPLRPGFLDKLKTQGEVILDQFEQASTRFNQLLGDGNQKAFTQTLDSLNRLALKLDRQVDPALVSLRRGTDAIGSAAGEFGKVAQRLNEKNGAVDRLTAGTEALAQSAEGFNAVTLPRLNRAADELTRGARQVYRTANLLGDNPRSLIFGAGPAAAGPGEPGFAPPDAAERPVSTGD</sequence>
<proteinExistence type="predicted"/>
<keyword evidence="4" id="KW-1185">Reference proteome</keyword>
<reference evidence="3 4" key="1">
    <citation type="submission" date="2014-03" db="EMBL/GenBank/DDBJ databases">
        <title>Draft Genome Sequences of Four Burkholderia Strains.</title>
        <authorList>
            <person name="Liu X.Y."/>
            <person name="Li C.X."/>
            <person name="Xu J.H."/>
        </authorList>
    </citation>
    <scope>NUCLEOTIDE SEQUENCE [LARGE SCALE GENOMIC DNA]</scope>
    <source>
        <strain evidence="3 4">OP-1</strain>
    </source>
</reference>
<dbReference type="AlphaFoldDB" id="A0A656Q9W3"/>
<dbReference type="RefSeq" id="WP_014194356.1">
    <property type="nucleotide sequence ID" value="NZ_JFHD01000073.1"/>
</dbReference>
<dbReference type="PANTHER" id="PTHR36698:SF3">
    <property type="entry name" value="ABC-TYPE TRANSPORT AUXILIARY LIPOPROTEIN COMPONENT DOMAIN-CONTAINING PROTEIN"/>
    <property type="match status" value="1"/>
</dbReference>
<protein>
    <submittedName>
        <fullName evidence="3">Mammalian cell entry protein</fullName>
    </submittedName>
</protein>
<feature type="compositionally biased region" description="Low complexity" evidence="1">
    <location>
        <begin position="284"/>
        <end position="300"/>
    </location>
</feature>
<evidence type="ECO:0000313" key="4">
    <source>
        <dbReference type="Proteomes" id="UP000027451"/>
    </source>
</evidence>
<evidence type="ECO:0000259" key="2">
    <source>
        <dbReference type="Pfam" id="PF02470"/>
    </source>
</evidence>
<comment type="caution">
    <text evidence="3">The sequence shown here is derived from an EMBL/GenBank/DDBJ whole genome shotgun (WGS) entry which is preliminary data.</text>
</comment>
<evidence type="ECO:0000313" key="3">
    <source>
        <dbReference type="EMBL" id="KDR24703.1"/>
    </source>
</evidence>
<feature type="domain" description="Mce/MlaD" evidence="2">
    <location>
        <begin position="38"/>
        <end position="112"/>
    </location>
</feature>
<name>A0A656Q9W3_9BURK</name>
<organism evidence="3 4">
    <name type="scientific">Caballeronia zhejiangensis</name>
    <dbReference type="NCBI Taxonomy" id="871203"/>
    <lineage>
        <taxon>Bacteria</taxon>
        <taxon>Pseudomonadati</taxon>
        <taxon>Pseudomonadota</taxon>
        <taxon>Betaproteobacteria</taxon>
        <taxon>Burkholderiales</taxon>
        <taxon>Burkholderiaceae</taxon>
        <taxon>Caballeronia</taxon>
    </lineage>
</organism>
<feature type="region of interest" description="Disordered" evidence="1">
    <location>
        <begin position="284"/>
        <end position="310"/>
    </location>
</feature>
<evidence type="ECO:0000256" key="1">
    <source>
        <dbReference type="SAM" id="MobiDB-lite"/>
    </source>
</evidence>
<gene>
    <name evidence="3" type="ORF">BG60_35720</name>
</gene>
<dbReference type="OrthoDB" id="5294672at2"/>
<dbReference type="PANTHER" id="PTHR36698">
    <property type="entry name" value="BLL5892 PROTEIN"/>
    <property type="match status" value="1"/>
</dbReference>
<dbReference type="Proteomes" id="UP000027451">
    <property type="component" value="Unassembled WGS sequence"/>
</dbReference>
<dbReference type="Pfam" id="PF02470">
    <property type="entry name" value="MlaD"/>
    <property type="match status" value="1"/>
</dbReference>